<reference evidence="1" key="1">
    <citation type="submission" date="2023-07" db="EMBL/GenBank/DDBJ databases">
        <authorList>
            <person name="Kim M.K."/>
        </authorList>
    </citation>
    <scope>NUCLEOTIDE SEQUENCE</scope>
    <source>
        <strain evidence="1">ASUV-10-1</strain>
    </source>
</reference>
<gene>
    <name evidence="1" type="ORF">Q5H93_23930</name>
</gene>
<accession>A0ABT9BHS7</accession>
<dbReference type="RefSeq" id="WP_305009265.1">
    <property type="nucleotide sequence ID" value="NZ_JAUQSY010000027.1"/>
</dbReference>
<comment type="caution">
    <text evidence="1">The sequence shown here is derived from an EMBL/GenBank/DDBJ whole genome shotgun (WGS) entry which is preliminary data.</text>
</comment>
<evidence type="ECO:0000313" key="1">
    <source>
        <dbReference type="EMBL" id="MDO7877807.1"/>
    </source>
</evidence>
<evidence type="ECO:0000313" key="2">
    <source>
        <dbReference type="Proteomes" id="UP001176429"/>
    </source>
</evidence>
<dbReference type="Proteomes" id="UP001176429">
    <property type="component" value="Unassembled WGS sequence"/>
</dbReference>
<name>A0ABT9BHS7_9BACT</name>
<sequence>MKAAQLYFQNAAARLTLEPEGYLRLAWTAQATNEAEVRAMYEHLAAAPLRYRTGLIMSLQQQRPPISLAIQNWLVTEWFPRINALPLSICIAVVQGPSPIGRLAVRSMTQRFDQKVRRQEFEHEPEALAWLLA</sequence>
<evidence type="ECO:0008006" key="3">
    <source>
        <dbReference type="Google" id="ProtNLM"/>
    </source>
</evidence>
<protein>
    <recommendedName>
        <fullName evidence="3">STAS/SEC14 domain-containing protein</fullName>
    </recommendedName>
</protein>
<proteinExistence type="predicted"/>
<keyword evidence="2" id="KW-1185">Reference proteome</keyword>
<dbReference type="EMBL" id="JAUQSY010000027">
    <property type="protein sequence ID" value="MDO7877807.1"/>
    <property type="molecule type" value="Genomic_DNA"/>
</dbReference>
<organism evidence="1 2">
    <name type="scientific">Hymenobacter aranciens</name>
    <dbReference type="NCBI Taxonomy" id="3063996"/>
    <lineage>
        <taxon>Bacteria</taxon>
        <taxon>Pseudomonadati</taxon>
        <taxon>Bacteroidota</taxon>
        <taxon>Cytophagia</taxon>
        <taxon>Cytophagales</taxon>
        <taxon>Hymenobacteraceae</taxon>
        <taxon>Hymenobacter</taxon>
    </lineage>
</organism>